<accession>A0ABD3H413</accession>
<keyword evidence="3" id="KW-1185">Reference proteome</keyword>
<name>A0ABD3H413_9MARC</name>
<organism evidence="2 3">
    <name type="scientific">Riccia sorocarpa</name>
    <dbReference type="NCBI Taxonomy" id="122646"/>
    <lineage>
        <taxon>Eukaryota</taxon>
        <taxon>Viridiplantae</taxon>
        <taxon>Streptophyta</taxon>
        <taxon>Embryophyta</taxon>
        <taxon>Marchantiophyta</taxon>
        <taxon>Marchantiopsida</taxon>
        <taxon>Marchantiidae</taxon>
        <taxon>Marchantiales</taxon>
        <taxon>Ricciaceae</taxon>
        <taxon>Riccia</taxon>
    </lineage>
</organism>
<dbReference type="EMBL" id="JBJQOH010000006">
    <property type="protein sequence ID" value="KAL3685317.1"/>
    <property type="molecule type" value="Genomic_DNA"/>
</dbReference>
<protein>
    <submittedName>
        <fullName evidence="2">Uncharacterized protein</fullName>
    </submittedName>
</protein>
<reference evidence="2 3" key="1">
    <citation type="submission" date="2024-09" db="EMBL/GenBank/DDBJ databases">
        <title>Chromosome-scale assembly of Riccia sorocarpa.</title>
        <authorList>
            <person name="Paukszto L."/>
        </authorList>
    </citation>
    <scope>NUCLEOTIDE SEQUENCE [LARGE SCALE GENOMIC DNA]</scope>
    <source>
        <strain evidence="2">LP-2024</strain>
        <tissue evidence="2">Aerial parts of the thallus</tissue>
    </source>
</reference>
<dbReference type="AlphaFoldDB" id="A0ABD3H413"/>
<gene>
    <name evidence="2" type="ORF">R1sor_003339</name>
</gene>
<sequence length="108" mass="12578">MEPMRAVLAAKFWNQEVESTNSFQAVVHSVPCEPPHLGAEAISLAAMLCARNVLHARRESWWATVTWRARAQRLWWLEKQLGENISQTPEPLSPQEKGRWWHRRNLPL</sequence>
<evidence type="ECO:0000256" key="1">
    <source>
        <dbReference type="SAM" id="MobiDB-lite"/>
    </source>
</evidence>
<dbReference type="Proteomes" id="UP001633002">
    <property type="component" value="Unassembled WGS sequence"/>
</dbReference>
<evidence type="ECO:0000313" key="3">
    <source>
        <dbReference type="Proteomes" id="UP001633002"/>
    </source>
</evidence>
<comment type="caution">
    <text evidence="2">The sequence shown here is derived from an EMBL/GenBank/DDBJ whole genome shotgun (WGS) entry which is preliminary data.</text>
</comment>
<proteinExistence type="predicted"/>
<evidence type="ECO:0000313" key="2">
    <source>
        <dbReference type="EMBL" id="KAL3685317.1"/>
    </source>
</evidence>
<feature type="region of interest" description="Disordered" evidence="1">
    <location>
        <begin position="86"/>
        <end position="108"/>
    </location>
</feature>